<evidence type="ECO:0000256" key="6">
    <source>
        <dbReference type="ARBA" id="ARBA00023065"/>
    </source>
</evidence>
<evidence type="ECO:0000313" key="15">
    <source>
        <dbReference type="Proteomes" id="UP000887013"/>
    </source>
</evidence>
<proteinExistence type="predicted"/>
<comment type="subcellular location">
    <subcellularLocation>
        <location evidence="1">Cell membrane</location>
        <topology evidence="1">Multi-pass membrane protein</topology>
    </subcellularLocation>
</comment>
<dbReference type="PANTHER" id="PTHR42643">
    <property type="entry name" value="IONOTROPIC RECEPTOR 20A-RELATED"/>
    <property type="match status" value="1"/>
</dbReference>
<dbReference type="InterPro" id="IPR052192">
    <property type="entry name" value="Insect_Ionotropic_Sensory_Rcpt"/>
</dbReference>
<evidence type="ECO:0000313" key="14">
    <source>
        <dbReference type="EMBL" id="GFT90447.1"/>
    </source>
</evidence>
<evidence type="ECO:0000256" key="2">
    <source>
        <dbReference type="ARBA" id="ARBA00022448"/>
    </source>
</evidence>
<organism evidence="14 15">
    <name type="scientific">Nephila pilipes</name>
    <name type="common">Giant wood spider</name>
    <name type="synonym">Nephila maculata</name>
    <dbReference type="NCBI Taxonomy" id="299642"/>
    <lineage>
        <taxon>Eukaryota</taxon>
        <taxon>Metazoa</taxon>
        <taxon>Ecdysozoa</taxon>
        <taxon>Arthropoda</taxon>
        <taxon>Chelicerata</taxon>
        <taxon>Arachnida</taxon>
        <taxon>Araneae</taxon>
        <taxon>Araneomorphae</taxon>
        <taxon>Entelegynae</taxon>
        <taxon>Araneoidea</taxon>
        <taxon>Nephilidae</taxon>
        <taxon>Nephila</taxon>
    </lineage>
</organism>
<dbReference type="OrthoDB" id="6117597at2759"/>
<evidence type="ECO:0000256" key="3">
    <source>
        <dbReference type="ARBA" id="ARBA00022475"/>
    </source>
</evidence>
<accession>A0A8X6U7U4</accession>
<evidence type="ECO:0000256" key="9">
    <source>
        <dbReference type="ARBA" id="ARBA00023180"/>
    </source>
</evidence>
<feature type="transmembrane region" description="Helical" evidence="12">
    <location>
        <begin position="135"/>
        <end position="153"/>
    </location>
</feature>
<evidence type="ECO:0000259" key="13">
    <source>
        <dbReference type="Pfam" id="PF10613"/>
    </source>
</evidence>
<reference evidence="14" key="1">
    <citation type="submission" date="2020-08" db="EMBL/GenBank/DDBJ databases">
        <title>Multicomponent nature underlies the extraordinary mechanical properties of spider dragline silk.</title>
        <authorList>
            <person name="Kono N."/>
            <person name="Nakamura H."/>
            <person name="Mori M."/>
            <person name="Yoshida Y."/>
            <person name="Ohtoshi R."/>
            <person name="Malay A.D."/>
            <person name="Moran D.A.P."/>
            <person name="Tomita M."/>
            <person name="Numata K."/>
            <person name="Arakawa K."/>
        </authorList>
    </citation>
    <scope>NUCLEOTIDE SEQUENCE</scope>
</reference>
<keyword evidence="8" id="KW-0675">Receptor</keyword>
<dbReference type="Proteomes" id="UP000887013">
    <property type="component" value="Unassembled WGS sequence"/>
</dbReference>
<keyword evidence="9" id="KW-0325">Glycoprotein</keyword>
<keyword evidence="11" id="KW-0407">Ion channel</keyword>
<evidence type="ECO:0000256" key="7">
    <source>
        <dbReference type="ARBA" id="ARBA00023136"/>
    </source>
</evidence>
<gene>
    <name evidence="14" type="primary">AVEN_140320_1</name>
    <name evidence="14" type="ORF">NPIL_342811</name>
</gene>
<evidence type="ECO:0000256" key="5">
    <source>
        <dbReference type="ARBA" id="ARBA00022989"/>
    </source>
</evidence>
<keyword evidence="15" id="KW-1185">Reference proteome</keyword>
<evidence type="ECO:0000256" key="10">
    <source>
        <dbReference type="ARBA" id="ARBA00023286"/>
    </source>
</evidence>
<evidence type="ECO:0000256" key="8">
    <source>
        <dbReference type="ARBA" id="ARBA00023170"/>
    </source>
</evidence>
<keyword evidence="2" id="KW-0813">Transport</keyword>
<keyword evidence="3" id="KW-1003">Cell membrane</keyword>
<dbReference type="Pfam" id="PF10613">
    <property type="entry name" value="Lig_chan-Glu_bd"/>
    <property type="match status" value="1"/>
</dbReference>
<name>A0A8X6U7U4_NEPPI</name>
<evidence type="ECO:0000256" key="12">
    <source>
        <dbReference type="SAM" id="Phobius"/>
    </source>
</evidence>
<dbReference type="Gene3D" id="3.40.190.10">
    <property type="entry name" value="Periplasmic binding protein-like II"/>
    <property type="match status" value="1"/>
</dbReference>
<evidence type="ECO:0000256" key="4">
    <source>
        <dbReference type="ARBA" id="ARBA00022692"/>
    </source>
</evidence>
<keyword evidence="7 12" id="KW-0472">Membrane</keyword>
<keyword evidence="6" id="KW-0406">Ion transport</keyword>
<evidence type="ECO:0000256" key="11">
    <source>
        <dbReference type="ARBA" id="ARBA00023303"/>
    </source>
</evidence>
<dbReference type="Gene3D" id="1.10.287.70">
    <property type="match status" value="1"/>
</dbReference>
<comment type="caution">
    <text evidence="14">The sequence shown here is derived from an EMBL/GenBank/DDBJ whole genome shotgun (WGS) entry which is preliminary data.</text>
</comment>
<sequence length="410" mass="46284">MKSMHFPSKIKVGAIEIPSVLTTYKVNDKLVLNGVEGKLVQCIADKLNSVVEILTPTSGMFGSQYSNGTWDGIIGMVQREDADLGVMALSISEERWKAIEFSIPYNILEKGFATKEPGEMPKVAAFTYPFSLKTWILYALMTLATTVLFQRIMFRNATLLGSFLSVLGSIASQAMENVRETPWRRVLFGLWLATATVMPFFYNTSFLSFLTMPEKIPVPRTFEELSKAVLNGKYKCLTPKGTIDRKFLLESDIDYIVKLGEIIEKNNWEYSNSDQFADLLDNPVAIIIATNSLRLLLGTPPYVTVKASDDHLGTWNVGIVVSKGFCCKERLNNILRGIINGGLYEKWLDEVGFRDKLHKRLELKHKEPELQLTVMDLKMAFFALFIGYGLAFLAFLAELLIPKRFDIFFS</sequence>
<dbReference type="GO" id="GO:0005886">
    <property type="term" value="C:plasma membrane"/>
    <property type="evidence" value="ECO:0007669"/>
    <property type="project" value="UniProtKB-SubCell"/>
</dbReference>
<dbReference type="SUPFAM" id="SSF53850">
    <property type="entry name" value="Periplasmic binding protein-like II"/>
    <property type="match status" value="1"/>
</dbReference>
<dbReference type="EMBL" id="BMAW01024987">
    <property type="protein sequence ID" value="GFT90447.1"/>
    <property type="molecule type" value="Genomic_DNA"/>
</dbReference>
<dbReference type="InterPro" id="IPR019594">
    <property type="entry name" value="Glu/Gly-bd"/>
</dbReference>
<feature type="transmembrane region" description="Helical" evidence="12">
    <location>
        <begin position="187"/>
        <end position="210"/>
    </location>
</feature>
<feature type="domain" description="Ionotropic glutamate receptor L-glutamate and glycine-binding" evidence="13">
    <location>
        <begin position="18"/>
        <end position="108"/>
    </location>
</feature>
<dbReference type="AlphaFoldDB" id="A0A8X6U7U4"/>
<feature type="transmembrane region" description="Helical" evidence="12">
    <location>
        <begin position="379"/>
        <end position="401"/>
    </location>
</feature>
<dbReference type="PANTHER" id="PTHR42643:SF38">
    <property type="entry name" value="IONOTROPIC RECEPTOR 100A"/>
    <property type="match status" value="1"/>
</dbReference>
<evidence type="ECO:0000256" key="1">
    <source>
        <dbReference type="ARBA" id="ARBA00004651"/>
    </source>
</evidence>
<keyword evidence="10" id="KW-1071">Ligand-gated ion channel</keyword>
<protein>
    <recommendedName>
        <fullName evidence="13">Ionotropic glutamate receptor L-glutamate and glycine-binding domain-containing protein</fullName>
    </recommendedName>
</protein>
<keyword evidence="4 12" id="KW-0812">Transmembrane</keyword>
<dbReference type="GO" id="GO:0015276">
    <property type="term" value="F:ligand-gated monoatomic ion channel activity"/>
    <property type="evidence" value="ECO:0007669"/>
    <property type="project" value="InterPro"/>
</dbReference>
<keyword evidence="5 12" id="KW-1133">Transmembrane helix</keyword>